<protein>
    <recommendedName>
        <fullName evidence="5">Lipoprotein</fullName>
    </recommendedName>
</protein>
<feature type="chain" id="PRO_5032544943" description="Lipoprotein" evidence="2">
    <location>
        <begin position="27"/>
        <end position="177"/>
    </location>
</feature>
<gene>
    <name evidence="3" type="ORF">IFE08_06710</name>
</gene>
<dbReference type="AlphaFoldDB" id="A0A7S7AXJ2"/>
<sequence>MKKIIFNIFTVFAVLLFCSGCKNRNAADKFYQRPSNAAEKQQDSDSSAPPPAAPDEEQDDKEQDLPDTDTLNTITSITAESDRTELLLTFTPPETFPEIDILTFDGKAGKKVSISLLIVNDSDFFIDKDKKNIRIRRQRDGVEVGFKSKDGKDMGTFKYKEESTGTGTTYIFEKIKK</sequence>
<name>A0A7S7AXJ2_9SPIR</name>
<keyword evidence="2" id="KW-0732">Signal</keyword>
<organism evidence="3 4">
    <name type="scientific">Treponema pedis</name>
    <dbReference type="NCBI Taxonomy" id="409322"/>
    <lineage>
        <taxon>Bacteria</taxon>
        <taxon>Pseudomonadati</taxon>
        <taxon>Spirochaetota</taxon>
        <taxon>Spirochaetia</taxon>
        <taxon>Spirochaetales</taxon>
        <taxon>Treponemataceae</taxon>
        <taxon>Treponema</taxon>
    </lineage>
</organism>
<dbReference type="Proteomes" id="UP000593915">
    <property type="component" value="Chromosome"/>
</dbReference>
<reference evidence="3 4" key="1">
    <citation type="submission" date="2020-09" db="EMBL/GenBank/DDBJ databases">
        <title>Characterization of Treponema spp. from bovine digital dermatitis in Korea.</title>
        <authorList>
            <person name="Espiritu H.M."/>
            <person name="Cho Y.I."/>
            <person name="Mamuad L."/>
        </authorList>
    </citation>
    <scope>NUCLEOTIDE SEQUENCE [LARGE SCALE GENOMIC DNA]</scope>
    <source>
        <strain evidence="3 4">KS1</strain>
    </source>
</reference>
<feature type="region of interest" description="Disordered" evidence="1">
    <location>
        <begin position="32"/>
        <end position="69"/>
    </location>
</feature>
<evidence type="ECO:0000256" key="2">
    <source>
        <dbReference type="SAM" id="SignalP"/>
    </source>
</evidence>
<accession>A0A7S7AXJ2</accession>
<dbReference type="RefSeq" id="WP_194077520.1">
    <property type="nucleotide sequence ID" value="NZ_CP061839.1"/>
</dbReference>
<evidence type="ECO:0000313" key="4">
    <source>
        <dbReference type="Proteomes" id="UP000593915"/>
    </source>
</evidence>
<evidence type="ECO:0008006" key="5">
    <source>
        <dbReference type="Google" id="ProtNLM"/>
    </source>
</evidence>
<evidence type="ECO:0000256" key="1">
    <source>
        <dbReference type="SAM" id="MobiDB-lite"/>
    </source>
</evidence>
<feature type="signal peptide" evidence="2">
    <location>
        <begin position="1"/>
        <end position="26"/>
    </location>
</feature>
<evidence type="ECO:0000313" key="3">
    <source>
        <dbReference type="EMBL" id="QOW62017.1"/>
    </source>
</evidence>
<dbReference type="EMBL" id="CP061839">
    <property type="protein sequence ID" value="QOW62017.1"/>
    <property type="molecule type" value="Genomic_DNA"/>
</dbReference>
<proteinExistence type="predicted"/>
<feature type="compositionally biased region" description="Acidic residues" evidence="1">
    <location>
        <begin position="54"/>
        <end position="67"/>
    </location>
</feature>